<dbReference type="Gene3D" id="2.60.210.10">
    <property type="entry name" value="Apoptosis, Tumor Necrosis Factor Receptor Associated Protein 2, Chain A"/>
    <property type="match status" value="1"/>
</dbReference>
<dbReference type="PANTHER" id="PTHR26379">
    <property type="entry name" value="BTB/POZ AND MATH DOMAIN-CONTAINING PROTEIN 1"/>
    <property type="match status" value="1"/>
</dbReference>
<dbReference type="PROSITE" id="PS50144">
    <property type="entry name" value="MATH"/>
    <property type="match status" value="1"/>
</dbReference>
<comment type="pathway">
    <text evidence="1">Protein modification; protein ubiquitination.</text>
</comment>
<dbReference type="SUPFAM" id="SSF54695">
    <property type="entry name" value="POZ domain"/>
    <property type="match status" value="1"/>
</dbReference>
<dbReference type="Pfam" id="PF22486">
    <property type="entry name" value="MATH_2"/>
    <property type="match status" value="1"/>
</dbReference>
<reference evidence="4" key="1">
    <citation type="journal article" date="2018" name="DNA Res.">
        <title>Multiple hybrid de novo genome assembly of finger millet, an orphan allotetraploid crop.</title>
        <authorList>
            <person name="Hatakeyama M."/>
            <person name="Aluri S."/>
            <person name="Balachadran M.T."/>
            <person name="Sivarajan S.R."/>
            <person name="Patrignani A."/>
            <person name="Gruter S."/>
            <person name="Poveda L."/>
            <person name="Shimizu-Inatsugi R."/>
            <person name="Baeten J."/>
            <person name="Francoijs K.J."/>
            <person name="Nataraja K.N."/>
            <person name="Reddy Y.A.N."/>
            <person name="Phadnis S."/>
            <person name="Ravikumar R.L."/>
            <person name="Schlapbach R."/>
            <person name="Sreeman S.M."/>
            <person name="Shimizu K.K."/>
        </authorList>
    </citation>
    <scope>NUCLEOTIDE SEQUENCE</scope>
</reference>
<feature type="domain" description="MATH" evidence="3">
    <location>
        <begin position="20"/>
        <end position="187"/>
    </location>
</feature>
<organism evidence="4 5">
    <name type="scientific">Eleusine coracana subsp. coracana</name>
    <dbReference type="NCBI Taxonomy" id="191504"/>
    <lineage>
        <taxon>Eukaryota</taxon>
        <taxon>Viridiplantae</taxon>
        <taxon>Streptophyta</taxon>
        <taxon>Embryophyta</taxon>
        <taxon>Tracheophyta</taxon>
        <taxon>Spermatophyta</taxon>
        <taxon>Magnoliopsida</taxon>
        <taxon>Liliopsida</taxon>
        <taxon>Poales</taxon>
        <taxon>Poaceae</taxon>
        <taxon>PACMAD clade</taxon>
        <taxon>Chloridoideae</taxon>
        <taxon>Cynodonteae</taxon>
        <taxon>Eleusininae</taxon>
        <taxon>Eleusine</taxon>
    </lineage>
</organism>
<dbReference type="SUPFAM" id="SSF49599">
    <property type="entry name" value="TRAF domain-like"/>
    <property type="match status" value="2"/>
</dbReference>
<dbReference type="InterPro" id="IPR000210">
    <property type="entry name" value="BTB/POZ_dom"/>
</dbReference>
<dbReference type="Gene3D" id="3.30.710.10">
    <property type="entry name" value="Potassium Channel Kv1.1, Chain A"/>
    <property type="match status" value="1"/>
</dbReference>
<dbReference type="SMART" id="SM00225">
    <property type="entry name" value="BTB"/>
    <property type="match status" value="1"/>
</dbReference>
<accession>A0AAV5F5V1</accession>
<sequence length="384" mass="41614">MAAAKAYKSTTSSCTTAMAHGVHMFHVEQYSLLKALGPGRAVRSGSFSVDGYDWAISLYPSGAGASSMQQHATVALDLVAAPSSMARVVFGLGLVDQVQETSTGRSTRSLRLHPFGDAASTPGHVSVCVQLLGSANADEEEVVAETASPDNNNNNNNNRVFALQYDKKEFEAAPYLVDDRLAIECEITTIQLPRHVPESQPLPDFETMIAPPPSLSNDLRDLLETGLAADVTFRHAGGEAFPAHRAVLAARSPVFKAQLLLAEPAAAAGHATVVDISMRPQLFKAMLGFIYTDALPPAIDEDLDGDGRKNMYRRLLVAADRYGIQRLKQLCESVLCGCLNTRRVKVMRDLAERCRCDGLKEACEQFISLTGFREDSSSKRRKIS</sequence>
<evidence type="ECO:0000313" key="5">
    <source>
        <dbReference type="Proteomes" id="UP001054889"/>
    </source>
</evidence>
<feature type="domain" description="BTB" evidence="2">
    <location>
        <begin position="229"/>
        <end position="299"/>
    </location>
</feature>
<dbReference type="PANTHER" id="PTHR26379:SF332">
    <property type="entry name" value="OS08G0128900 PROTEIN"/>
    <property type="match status" value="1"/>
</dbReference>
<dbReference type="InterPro" id="IPR008974">
    <property type="entry name" value="TRAF-like"/>
</dbReference>
<proteinExistence type="predicted"/>
<evidence type="ECO:0000256" key="1">
    <source>
        <dbReference type="ARBA" id="ARBA00004906"/>
    </source>
</evidence>
<gene>
    <name evidence="4" type="primary">gb18550</name>
    <name evidence="4" type="ORF">PR202_gb18550</name>
</gene>
<evidence type="ECO:0000313" key="4">
    <source>
        <dbReference type="EMBL" id="GJN30259.1"/>
    </source>
</evidence>
<dbReference type="PROSITE" id="PS50097">
    <property type="entry name" value="BTB"/>
    <property type="match status" value="1"/>
</dbReference>
<dbReference type="Pfam" id="PF00651">
    <property type="entry name" value="BTB"/>
    <property type="match status" value="1"/>
</dbReference>
<protein>
    <submittedName>
        <fullName evidence="4">Uncharacterized protein</fullName>
    </submittedName>
</protein>
<evidence type="ECO:0000259" key="3">
    <source>
        <dbReference type="PROSITE" id="PS50144"/>
    </source>
</evidence>
<dbReference type="AlphaFoldDB" id="A0AAV5F5V1"/>
<dbReference type="InterPro" id="IPR011333">
    <property type="entry name" value="SKP1/BTB/POZ_sf"/>
</dbReference>
<dbReference type="EMBL" id="BQKI01000082">
    <property type="protein sequence ID" value="GJN30259.1"/>
    <property type="molecule type" value="Genomic_DNA"/>
</dbReference>
<keyword evidence="5" id="KW-1185">Reference proteome</keyword>
<name>A0AAV5F5V1_ELECO</name>
<dbReference type="InterPro" id="IPR002083">
    <property type="entry name" value="MATH/TRAF_dom"/>
</dbReference>
<dbReference type="InterPro" id="IPR045005">
    <property type="entry name" value="BPM1-6"/>
</dbReference>
<dbReference type="Proteomes" id="UP001054889">
    <property type="component" value="Unassembled WGS sequence"/>
</dbReference>
<comment type="caution">
    <text evidence="4">The sequence shown here is derived from an EMBL/GenBank/DDBJ whole genome shotgun (WGS) entry which is preliminary data.</text>
</comment>
<dbReference type="GO" id="GO:0016567">
    <property type="term" value="P:protein ubiquitination"/>
    <property type="evidence" value="ECO:0007669"/>
    <property type="project" value="InterPro"/>
</dbReference>
<dbReference type="CDD" id="cd00121">
    <property type="entry name" value="MATH"/>
    <property type="match status" value="1"/>
</dbReference>
<evidence type="ECO:0000259" key="2">
    <source>
        <dbReference type="PROSITE" id="PS50097"/>
    </source>
</evidence>
<reference evidence="4" key="2">
    <citation type="submission" date="2021-12" db="EMBL/GenBank/DDBJ databases">
        <title>Resequencing data analysis of finger millet.</title>
        <authorList>
            <person name="Hatakeyama M."/>
            <person name="Aluri S."/>
            <person name="Balachadran M.T."/>
            <person name="Sivarajan S.R."/>
            <person name="Poveda L."/>
            <person name="Shimizu-Inatsugi R."/>
            <person name="Schlapbach R."/>
            <person name="Sreeman S.M."/>
            <person name="Shimizu K.K."/>
        </authorList>
    </citation>
    <scope>NUCLEOTIDE SEQUENCE</scope>
</reference>